<keyword evidence="3" id="KW-0560">Oxidoreductase</keyword>
<dbReference type="Gene3D" id="3.20.20.30">
    <property type="entry name" value="Luciferase-like domain"/>
    <property type="match status" value="1"/>
</dbReference>
<sequence length="326" mass="35844">MTSTQSNRTNRPAKLGLMIPHTEKKATGMRRWAEIREVAEIAEDIGFDSLWVVDHLLFNLQDNDPPKGVWECWSLLSALAASTKTVELGTLVLGMGYRNPALLAKMADTVDEISGGRLILGVGAGYHKFEYDAFGYPFDYKYSRFAEGIEILHGLLKNGHIDFQGKFYSARECELKPRGPRSEGPPILIGSKGHKMLRLVGRYADMWNGFWDDLGNSPQGLIAARPLVDEACEEVGRDPATLARTVGVLIAEDDADPWWDIAPIDNIPATMGAPVLKPLNGTPADIASVLRMYVDEGVSTIQIHLDGVTPKTIEKLVPVLEAFDAN</sequence>
<dbReference type="PANTHER" id="PTHR42847">
    <property type="entry name" value="ALKANESULFONATE MONOOXYGENASE"/>
    <property type="match status" value="1"/>
</dbReference>
<dbReference type="AlphaFoldDB" id="A0A381ZW47"/>
<dbReference type="SUPFAM" id="SSF51679">
    <property type="entry name" value="Bacterial luciferase-like"/>
    <property type="match status" value="1"/>
</dbReference>
<keyword evidence="2" id="KW-0288">FMN</keyword>
<evidence type="ECO:0000256" key="2">
    <source>
        <dbReference type="ARBA" id="ARBA00022643"/>
    </source>
</evidence>
<dbReference type="Pfam" id="PF00296">
    <property type="entry name" value="Bac_luciferase"/>
    <property type="match status" value="1"/>
</dbReference>
<evidence type="ECO:0000256" key="3">
    <source>
        <dbReference type="ARBA" id="ARBA00023002"/>
    </source>
</evidence>
<dbReference type="EMBL" id="UINC01022906">
    <property type="protein sequence ID" value="SVA93496.1"/>
    <property type="molecule type" value="Genomic_DNA"/>
</dbReference>
<dbReference type="PANTHER" id="PTHR42847:SF4">
    <property type="entry name" value="ALKANESULFONATE MONOOXYGENASE-RELATED"/>
    <property type="match status" value="1"/>
</dbReference>
<reference evidence="6" key="1">
    <citation type="submission" date="2018-05" db="EMBL/GenBank/DDBJ databases">
        <authorList>
            <person name="Lanie J.A."/>
            <person name="Ng W.-L."/>
            <person name="Kazmierczak K.M."/>
            <person name="Andrzejewski T.M."/>
            <person name="Davidsen T.M."/>
            <person name="Wayne K.J."/>
            <person name="Tettelin H."/>
            <person name="Glass J.I."/>
            <person name="Rusch D."/>
            <person name="Podicherti R."/>
            <person name="Tsui H.-C.T."/>
            <person name="Winkler M.E."/>
        </authorList>
    </citation>
    <scope>NUCLEOTIDE SEQUENCE</scope>
</reference>
<dbReference type="GO" id="GO:0008726">
    <property type="term" value="F:alkanesulfonate monooxygenase activity"/>
    <property type="evidence" value="ECO:0007669"/>
    <property type="project" value="TreeGrafter"/>
</dbReference>
<dbReference type="InterPro" id="IPR050172">
    <property type="entry name" value="SsuD_RutA_monooxygenase"/>
</dbReference>
<organism evidence="6">
    <name type="scientific">marine metagenome</name>
    <dbReference type="NCBI Taxonomy" id="408172"/>
    <lineage>
        <taxon>unclassified sequences</taxon>
        <taxon>metagenomes</taxon>
        <taxon>ecological metagenomes</taxon>
    </lineage>
</organism>
<keyword evidence="4" id="KW-0503">Monooxygenase</keyword>
<accession>A0A381ZW47</accession>
<evidence type="ECO:0000256" key="1">
    <source>
        <dbReference type="ARBA" id="ARBA00022630"/>
    </source>
</evidence>
<proteinExistence type="predicted"/>
<evidence type="ECO:0000259" key="5">
    <source>
        <dbReference type="Pfam" id="PF00296"/>
    </source>
</evidence>
<dbReference type="InterPro" id="IPR011251">
    <property type="entry name" value="Luciferase-like_dom"/>
</dbReference>
<dbReference type="InterPro" id="IPR036661">
    <property type="entry name" value="Luciferase-like_sf"/>
</dbReference>
<protein>
    <recommendedName>
        <fullName evidence="5">Luciferase-like domain-containing protein</fullName>
    </recommendedName>
</protein>
<evidence type="ECO:0000256" key="4">
    <source>
        <dbReference type="ARBA" id="ARBA00023033"/>
    </source>
</evidence>
<gene>
    <name evidence="6" type="ORF">METZ01_LOCUS146350</name>
</gene>
<dbReference type="GO" id="GO:0046306">
    <property type="term" value="P:alkanesulfonate catabolic process"/>
    <property type="evidence" value="ECO:0007669"/>
    <property type="project" value="TreeGrafter"/>
</dbReference>
<keyword evidence="1" id="KW-0285">Flavoprotein</keyword>
<evidence type="ECO:0000313" key="6">
    <source>
        <dbReference type="EMBL" id="SVA93496.1"/>
    </source>
</evidence>
<feature type="domain" description="Luciferase-like" evidence="5">
    <location>
        <begin position="18"/>
        <end position="255"/>
    </location>
</feature>
<name>A0A381ZW47_9ZZZZ</name>